<evidence type="ECO:0000313" key="5">
    <source>
        <dbReference type="EMBL" id="EFX74290.1"/>
    </source>
</evidence>
<dbReference type="PANTHER" id="PTHR12532">
    <property type="entry name" value="TRANSLATIONAL ACTIVATOR OF CYTOCHROME C OXIDASE 1"/>
    <property type="match status" value="1"/>
</dbReference>
<sequence>MAGHSKWANIKHVKGAKDAERATLHLRIFRQIRAAIKEHGSADPKQNIKLSHLVDQARHHNVPSEKLKHMLKNADQSTEDLKPYVMEVRGPVGTFFVVEVLTPSYLKARQGINTINRKFNASWAEGVSNNLFNHQGLIKVSPLSIGQTIEQVLDDAINVGAEDVTADEDGKFVFTCSPRDFLNVKRSVSQLGYSIIESDLLYIPRNRVKIESEEDLALVSKLHSKLEEEPDVVKIHDNIE</sequence>
<proteinExistence type="inferred from homology"/>
<dbReference type="EMBL" id="GL732584">
    <property type="protein sequence ID" value="EFX74290.1"/>
    <property type="molecule type" value="Genomic_DNA"/>
</dbReference>
<dbReference type="PANTHER" id="PTHR12532:SF0">
    <property type="entry name" value="TRANSLATIONAL ACTIVATOR OF CYTOCHROME C OXIDASE 1"/>
    <property type="match status" value="1"/>
</dbReference>
<comment type="similarity">
    <text evidence="2">Belongs to the TACO1 family.</text>
</comment>
<accession>E9H1X7</accession>
<dbReference type="InterPro" id="IPR048300">
    <property type="entry name" value="TACO1_YebC-like_2nd/3rd_dom"/>
</dbReference>
<evidence type="ECO:0000256" key="1">
    <source>
        <dbReference type="ARBA" id="ARBA00004173"/>
    </source>
</evidence>
<dbReference type="InterPro" id="IPR002876">
    <property type="entry name" value="Transcrip_reg_TACO1-like"/>
</dbReference>
<dbReference type="FunCoup" id="E9H1X7">
    <property type="interactions" value="557"/>
</dbReference>
<dbReference type="OMA" id="AQWKVKH"/>
<dbReference type="GO" id="GO:0005739">
    <property type="term" value="C:mitochondrion"/>
    <property type="evidence" value="ECO:0000318"/>
    <property type="project" value="GO_Central"/>
</dbReference>
<keyword evidence="6" id="KW-1185">Reference proteome</keyword>
<evidence type="ECO:0000259" key="4">
    <source>
        <dbReference type="Pfam" id="PF20772"/>
    </source>
</evidence>
<evidence type="ECO:0008006" key="7">
    <source>
        <dbReference type="Google" id="ProtNLM"/>
    </source>
</evidence>
<dbReference type="HOGENOM" id="CLU_062974_3_0_1"/>
<dbReference type="InterPro" id="IPR029072">
    <property type="entry name" value="YebC-like"/>
</dbReference>
<dbReference type="OrthoDB" id="2017544at2759"/>
<dbReference type="STRING" id="6669.E9H1X7"/>
<gene>
    <name evidence="5" type="ORF">DAPPUDRAFT_109067</name>
</gene>
<dbReference type="Pfam" id="PF20772">
    <property type="entry name" value="TACO1_YebC_N"/>
    <property type="match status" value="1"/>
</dbReference>
<feature type="domain" description="TACO1/YebC-like N-terminal" evidence="4">
    <location>
        <begin position="5"/>
        <end position="75"/>
    </location>
</feature>
<dbReference type="Proteomes" id="UP000000305">
    <property type="component" value="Unassembled WGS sequence"/>
</dbReference>
<dbReference type="KEGG" id="dpx:DAPPUDRAFT_109067"/>
<dbReference type="InterPro" id="IPR026564">
    <property type="entry name" value="Transcrip_reg_TACO1-like_dom3"/>
</dbReference>
<dbReference type="InParanoid" id="E9H1X7"/>
<dbReference type="SUPFAM" id="SSF75625">
    <property type="entry name" value="YebC-like"/>
    <property type="match status" value="1"/>
</dbReference>
<protein>
    <recommendedName>
        <fullName evidence="7">Transcriptional regulatory protein</fullName>
    </recommendedName>
</protein>
<organism evidence="5 6">
    <name type="scientific">Daphnia pulex</name>
    <name type="common">Water flea</name>
    <dbReference type="NCBI Taxonomy" id="6669"/>
    <lineage>
        <taxon>Eukaryota</taxon>
        <taxon>Metazoa</taxon>
        <taxon>Ecdysozoa</taxon>
        <taxon>Arthropoda</taxon>
        <taxon>Crustacea</taxon>
        <taxon>Branchiopoda</taxon>
        <taxon>Diplostraca</taxon>
        <taxon>Cladocera</taxon>
        <taxon>Anomopoda</taxon>
        <taxon>Daphniidae</taxon>
        <taxon>Daphnia</taxon>
    </lineage>
</organism>
<dbReference type="eggNOG" id="KOG2972">
    <property type="taxonomic scope" value="Eukaryota"/>
</dbReference>
<evidence type="ECO:0000256" key="2">
    <source>
        <dbReference type="ARBA" id="ARBA00008724"/>
    </source>
</evidence>
<dbReference type="Gene3D" id="3.30.70.980">
    <property type="match status" value="2"/>
</dbReference>
<comment type="subcellular location">
    <subcellularLocation>
        <location evidence="1">Mitochondrion</location>
    </subcellularLocation>
</comment>
<evidence type="ECO:0000259" key="3">
    <source>
        <dbReference type="Pfam" id="PF01709"/>
    </source>
</evidence>
<dbReference type="InterPro" id="IPR049083">
    <property type="entry name" value="TACO1_YebC_N"/>
</dbReference>
<name>E9H1X7_DAPPU</name>
<reference evidence="5 6" key="1">
    <citation type="journal article" date="2011" name="Science">
        <title>The ecoresponsive genome of Daphnia pulex.</title>
        <authorList>
            <person name="Colbourne J.K."/>
            <person name="Pfrender M.E."/>
            <person name="Gilbert D."/>
            <person name="Thomas W.K."/>
            <person name="Tucker A."/>
            <person name="Oakley T.H."/>
            <person name="Tokishita S."/>
            <person name="Aerts A."/>
            <person name="Arnold G.J."/>
            <person name="Basu M.K."/>
            <person name="Bauer D.J."/>
            <person name="Caceres C.E."/>
            <person name="Carmel L."/>
            <person name="Casola C."/>
            <person name="Choi J.H."/>
            <person name="Detter J.C."/>
            <person name="Dong Q."/>
            <person name="Dusheyko S."/>
            <person name="Eads B.D."/>
            <person name="Frohlich T."/>
            <person name="Geiler-Samerotte K.A."/>
            <person name="Gerlach D."/>
            <person name="Hatcher P."/>
            <person name="Jogdeo S."/>
            <person name="Krijgsveld J."/>
            <person name="Kriventseva E.V."/>
            <person name="Kultz D."/>
            <person name="Laforsch C."/>
            <person name="Lindquist E."/>
            <person name="Lopez J."/>
            <person name="Manak J.R."/>
            <person name="Muller J."/>
            <person name="Pangilinan J."/>
            <person name="Patwardhan R.P."/>
            <person name="Pitluck S."/>
            <person name="Pritham E.J."/>
            <person name="Rechtsteiner A."/>
            <person name="Rho M."/>
            <person name="Rogozin I.B."/>
            <person name="Sakarya O."/>
            <person name="Salamov A."/>
            <person name="Schaack S."/>
            <person name="Shapiro H."/>
            <person name="Shiga Y."/>
            <person name="Skalitzky C."/>
            <person name="Smith Z."/>
            <person name="Souvorov A."/>
            <person name="Sung W."/>
            <person name="Tang Z."/>
            <person name="Tsuchiya D."/>
            <person name="Tu H."/>
            <person name="Vos H."/>
            <person name="Wang M."/>
            <person name="Wolf Y.I."/>
            <person name="Yamagata H."/>
            <person name="Yamada T."/>
            <person name="Ye Y."/>
            <person name="Shaw J.R."/>
            <person name="Andrews J."/>
            <person name="Crease T.J."/>
            <person name="Tang H."/>
            <person name="Lucas S.M."/>
            <person name="Robertson H.M."/>
            <person name="Bork P."/>
            <person name="Koonin E.V."/>
            <person name="Zdobnov E.M."/>
            <person name="Grigoriev I.V."/>
            <person name="Lynch M."/>
            <person name="Boore J.L."/>
        </authorList>
    </citation>
    <scope>NUCLEOTIDE SEQUENCE [LARGE SCALE GENOMIC DNA]</scope>
</reference>
<evidence type="ECO:0000313" key="6">
    <source>
        <dbReference type="Proteomes" id="UP000000305"/>
    </source>
</evidence>
<feature type="domain" description="TACO1/YebC-like second and third" evidence="3">
    <location>
        <begin position="83"/>
        <end position="239"/>
    </location>
</feature>
<dbReference type="AlphaFoldDB" id="E9H1X7"/>
<dbReference type="Pfam" id="PF01709">
    <property type="entry name" value="Transcrip_reg"/>
    <property type="match status" value="1"/>
</dbReference>
<dbReference type="InterPro" id="IPR017856">
    <property type="entry name" value="Integrase-like_N"/>
</dbReference>
<dbReference type="FunFam" id="1.10.10.200:FF:000002">
    <property type="entry name" value="Probable transcriptional regulatory protein CLM62_37755"/>
    <property type="match status" value="1"/>
</dbReference>
<dbReference type="Gene3D" id="1.10.10.200">
    <property type="match status" value="1"/>
</dbReference>